<dbReference type="Pfam" id="PF03861">
    <property type="entry name" value="ANTAR"/>
    <property type="match status" value="1"/>
</dbReference>
<dbReference type="EMBL" id="FRAR01000020">
    <property type="protein sequence ID" value="SHK68239.1"/>
    <property type="molecule type" value="Genomic_DNA"/>
</dbReference>
<protein>
    <recommendedName>
        <fullName evidence="1">Stage 0 sporulation protein A homolog</fullName>
    </recommendedName>
</protein>
<dbReference type="InterPro" id="IPR001789">
    <property type="entry name" value="Sig_transdc_resp-reg_receiver"/>
</dbReference>
<evidence type="ECO:0000313" key="7">
    <source>
        <dbReference type="EMBL" id="SHK68239.1"/>
    </source>
</evidence>
<dbReference type="PROSITE" id="PS50110">
    <property type="entry name" value="RESPONSE_REGULATORY"/>
    <property type="match status" value="1"/>
</dbReference>
<sequence length="193" mass="21749">MQRRIVIASGDNNELTQLRQIITRQGYRVVAEATSGMNALKAVRSTTPEVVLLDDRLPVLDGMQVAKILTEEHLAPAILMISQGNKGLVERARDVTAAFLMRPYLDDHLYAAIESAAASHRRIVQLHERLNELQETIKSRKIIERAKGILIKQRGFSEEQAYKMIQQTAMKKRTSMKAVAEAIITNYEISKPL</sequence>
<reference evidence="8" key="1">
    <citation type="submission" date="2016-11" db="EMBL/GenBank/DDBJ databases">
        <authorList>
            <person name="Varghese N."/>
            <person name="Submissions S."/>
        </authorList>
    </citation>
    <scope>NUCLEOTIDE SEQUENCE [LARGE SCALE GENOMIC DNA]</scope>
    <source>
        <strain evidence="8">DSM 10349</strain>
    </source>
</reference>
<comment type="function">
    <text evidence="3">May play the central regulatory role in sporulation. It may be an element of the effector pathway responsible for the activation of sporulation genes in response to nutritional stress. Spo0A may act in concert with spo0H (a sigma factor) to control the expression of some genes that are critical to the sporulation process.</text>
</comment>
<dbReference type="InterPro" id="IPR005561">
    <property type="entry name" value="ANTAR"/>
</dbReference>
<name>A0A1M6UGD8_9FIRM</name>
<keyword evidence="8" id="KW-1185">Reference proteome</keyword>
<evidence type="ECO:0000259" key="5">
    <source>
        <dbReference type="PROSITE" id="PS50110"/>
    </source>
</evidence>
<keyword evidence="2 4" id="KW-0597">Phosphoprotein</keyword>
<dbReference type="GO" id="GO:0003723">
    <property type="term" value="F:RNA binding"/>
    <property type="evidence" value="ECO:0007669"/>
    <property type="project" value="InterPro"/>
</dbReference>
<dbReference type="InterPro" id="IPR050595">
    <property type="entry name" value="Bact_response_regulator"/>
</dbReference>
<gene>
    <name evidence="7" type="ORF">SAMN02745123_02743</name>
</gene>
<feature type="domain" description="ANTAR" evidence="6">
    <location>
        <begin position="123"/>
        <end position="184"/>
    </location>
</feature>
<evidence type="ECO:0000256" key="4">
    <source>
        <dbReference type="PROSITE-ProRule" id="PRU00169"/>
    </source>
</evidence>
<evidence type="ECO:0000256" key="2">
    <source>
        <dbReference type="ARBA" id="ARBA00022553"/>
    </source>
</evidence>
<dbReference type="AlphaFoldDB" id="A0A1M6UGD8"/>
<dbReference type="SUPFAM" id="SSF52172">
    <property type="entry name" value="CheY-like"/>
    <property type="match status" value="1"/>
</dbReference>
<dbReference type="SMART" id="SM00448">
    <property type="entry name" value="REC"/>
    <property type="match status" value="1"/>
</dbReference>
<evidence type="ECO:0000256" key="1">
    <source>
        <dbReference type="ARBA" id="ARBA00018672"/>
    </source>
</evidence>
<feature type="domain" description="Response regulatory" evidence="5">
    <location>
        <begin position="4"/>
        <end position="117"/>
    </location>
</feature>
<organism evidence="7 8">
    <name type="scientific">Desulforamulus aeronauticus DSM 10349</name>
    <dbReference type="NCBI Taxonomy" id="1121421"/>
    <lineage>
        <taxon>Bacteria</taxon>
        <taxon>Bacillati</taxon>
        <taxon>Bacillota</taxon>
        <taxon>Clostridia</taxon>
        <taxon>Eubacteriales</taxon>
        <taxon>Peptococcaceae</taxon>
        <taxon>Desulforamulus</taxon>
    </lineage>
</organism>
<dbReference type="SMART" id="SM01012">
    <property type="entry name" value="ANTAR"/>
    <property type="match status" value="1"/>
</dbReference>
<dbReference type="PIRSF" id="PIRSF036382">
    <property type="entry name" value="RR_antiterm"/>
    <property type="match status" value="1"/>
</dbReference>
<dbReference type="PROSITE" id="PS50921">
    <property type="entry name" value="ANTAR"/>
    <property type="match status" value="1"/>
</dbReference>
<dbReference type="InterPro" id="IPR011006">
    <property type="entry name" value="CheY-like_superfamily"/>
</dbReference>
<dbReference type="PANTHER" id="PTHR44591">
    <property type="entry name" value="STRESS RESPONSE REGULATOR PROTEIN 1"/>
    <property type="match status" value="1"/>
</dbReference>
<dbReference type="OrthoDB" id="1786560at2"/>
<feature type="modified residue" description="4-aspartylphosphate" evidence="4">
    <location>
        <position position="54"/>
    </location>
</feature>
<dbReference type="GO" id="GO:0000160">
    <property type="term" value="P:phosphorelay signal transduction system"/>
    <property type="evidence" value="ECO:0007669"/>
    <property type="project" value="InterPro"/>
</dbReference>
<dbReference type="Proteomes" id="UP000183997">
    <property type="component" value="Unassembled WGS sequence"/>
</dbReference>
<accession>A0A1M6UGD8</accession>
<evidence type="ECO:0000259" key="6">
    <source>
        <dbReference type="PROSITE" id="PS50921"/>
    </source>
</evidence>
<dbReference type="RefSeq" id="WP_072915384.1">
    <property type="nucleotide sequence ID" value="NZ_FRAR01000020.1"/>
</dbReference>
<dbReference type="Pfam" id="PF00072">
    <property type="entry name" value="Response_reg"/>
    <property type="match status" value="1"/>
</dbReference>
<dbReference type="InterPro" id="IPR036388">
    <property type="entry name" value="WH-like_DNA-bd_sf"/>
</dbReference>
<dbReference type="STRING" id="1121421.SAMN02745123_02743"/>
<evidence type="ECO:0000313" key="8">
    <source>
        <dbReference type="Proteomes" id="UP000183997"/>
    </source>
</evidence>
<dbReference type="Gene3D" id="1.10.10.10">
    <property type="entry name" value="Winged helix-like DNA-binding domain superfamily/Winged helix DNA-binding domain"/>
    <property type="match status" value="1"/>
</dbReference>
<dbReference type="PANTHER" id="PTHR44591:SF3">
    <property type="entry name" value="RESPONSE REGULATORY DOMAIN-CONTAINING PROTEIN"/>
    <property type="match status" value="1"/>
</dbReference>
<evidence type="ECO:0000256" key="3">
    <source>
        <dbReference type="ARBA" id="ARBA00024867"/>
    </source>
</evidence>
<dbReference type="InterPro" id="IPR008327">
    <property type="entry name" value="Sig_transdc_resp-reg_antiterm"/>
</dbReference>
<dbReference type="Gene3D" id="3.40.50.2300">
    <property type="match status" value="1"/>
</dbReference>
<proteinExistence type="predicted"/>